<comment type="catalytic activity">
    <reaction evidence="9">
        <text>homogentisate + O2 = 4-maleylacetoacetate + H(+)</text>
        <dbReference type="Rhea" id="RHEA:15449"/>
        <dbReference type="ChEBI" id="CHEBI:15378"/>
        <dbReference type="ChEBI" id="CHEBI:15379"/>
        <dbReference type="ChEBI" id="CHEBI:16169"/>
        <dbReference type="ChEBI" id="CHEBI:17105"/>
        <dbReference type="EC" id="1.13.11.5"/>
    </reaction>
</comment>
<accession>A0ABM8UHX6</accession>
<keyword evidence="14" id="KW-1185">Reference proteome</keyword>
<dbReference type="CDD" id="cd07000">
    <property type="entry name" value="cupin_HGO_N"/>
    <property type="match status" value="1"/>
</dbReference>
<dbReference type="Gene3D" id="2.60.120.10">
    <property type="entry name" value="Jelly Rolls"/>
    <property type="match status" value="1"/>
</dbReference>
<dbReference type="InterPro" id="IPR022950">
    <property type="entry name" value="Homogentis_dOase_bac"/>
</dbReference>
<dbReference type="InterPro" id="IPR005708">
    <property type="entry name" value="Homogentis_dOase"/>
</dbReference>
<dbReference type="EC" id="1.13.11.5" evidence="9 10"/>
<dbReference type="InterPro" id="IPR046452">
    <property type="entry name" value="HgmA_N"/>
</dbReference>
<feature type="domain" description="Homogentisate 1,2-dioxygenase N-terminal" evidence="12">
    <location>
        <begin position="6"/>
        <end position="275"/>
    </location>
</feature>
<dbReference type="Pfam" id="PF20510">
    <property type="entry name" value="HgmA_N"/>
    <property type="match status" value="1"/>
</dbReference>
<name>A0ABM8UHX6_9GAMM</name>
<evidence type="ECO:0000256" key="4">
    <source>
        <dbReference type="ARBA" id="ARBA00022878"/>
    </source>
</evidence>
<evidence type="ECO:0000256" key="6">
    <source>
        <dbReference type="ARBA" id="ARBA00023002"/>
    </source>
</evidence>
<dbReference type="EMBL" id="OU015430">
    <property type="protein sequence ID" value="CAG4977143.1"/>
    <property type="molecule type" value="Genomic_DNA"/>
</dbReference>
<evidence type="ECO:0000256" key="2">
    <source>
        <dbReference type="ARBA" id="ARBA00007757"/>
    </source>
</evidence>
<evidence type="ECO:0000256" key="9">
    <source>
        <dbReference type="HAMAP-Rule" id="MF_00334"/>
    </source>
</evidence>
<evidence type="ECO:0000313" key="14">
    <source>
        <dbReference type="Proteomes" id="UP000680116"/>
    </source>
</evidence>
<dbReference type="Pfam" id="PF04209">
    <property type="entry name" value="HgmA_C"/>
    <property type="match status" value="1"/>
</dbReference>
<keyword evidence="3 9" id="KW-0479">Metal-binding</keyword>
<sequence>MESNGYQSGFGNEFATEVVAGTLPVGRNSPQRVAHGLYAEQLSGTAFTAPRSHNRRSWLYRMRPAAVHGSFQPFSQPRLHNDFDAGPVNPDQMRWDPLPMPAADARVDFVDGLFTMAGNGGPAAMTGIGVHLYAANASMDGRFFYDADAELLVVPQQGRLHIATELGVLDVEPQEIAVIPRGVRFRVELPDGAARGYVCENFGALLRLPDLGPIGSNGLANPRDFLTPNAACEDLEGDFELVAKFQGHLWRADIGHSPLDVVGWHGNYAPYKYDLRRFNTIGSISYDHPDPSIFLVLHSASDTPGTSNMDFAIFPPRWLVAQDTFRPPWFHRNIASEFMGLIHGAYDAKAEGFVPGGASLHNCMTGHGPDAATFDKASHADLSKPDVVQDTMAFMFEARAVIRPTRQAVEAGHRQRGYQDCWTGLGKHFKA</sequence>
<evidence type="ECO:0000256" key="8">
    <source>
        <dbReference type="ARBA" id="ARBA00023232"/>
    </source>
</evidence>
<dbReference type="HAMAP" id="MF_00334">
    <property type="entry name" value="Homogentis_dioxygen"/>
    <property type="match status" value="1"/>
</dbReference>
<comment type="similarity">
    <text evidence="2 9">Belongs to the homogentisate dioxygenase family.</text>
</comment>
<evidence type="ECO:0000313" key="13">
    <source>
        <dbReference type="EMBL" id="CAG4977143.1"/>
    </source>
</evidence>
<evidence type="ECO:0000256" key="3">
    <source>
        <dbReference type="ARBA" id="ARBA00022723"/>
    </source>
</evidence>
<dbReference type="NCBIfam" id="TIGR01015">
    <property type="entry name" value="hmgA"/>
    <property type="match status" value="1"/>
</dbReference>
<gene>
    <name evidence="9 13" type="primary">hmgA</name>
    <name evidence="13" type="ORF">LYB30171_02347</name>
</gene>
<feature type="active site" description="Proton acceptor" evidence="9">
    <location>
        <position position="288"/>
    </location>
</feature>
<organism evidence="13 14">
    <name type="scientific">Novilysobacter luteus</name>
    <dbReference type="NCBI Taxonomy" id="2822368"/>
    <lineage>
        <taxon>Bacteria</taxon>
        <taxon>Pseudomonadati</taxon>
        <taxon>Pseudomonadota</taxon>
        <taxon>Gammaproteobacteria</taxon>
        <taxon>Lysobacterales</taxon>
        <taxon>Lysobacteraceae</taxon>
        <taxon>Novilysobacter</taxon>
    </lineage>
</organism>
<evidence type="ECO:0000259" key="12">
    <source>
        <dbReference type="Pfam" id="PF20510"/>
    </source>
</evidence>
<evidence type="ECO:0000259" key="11">
    <source>
        <dbReference type="Pfam" id="PF04209"/>
    </source>
</evidence>
<dbReference type="Proteomes" id="UP000680116">
    <property type="component" value="Chromosome"/>
</dbReference>
<feature type="binding site" evidence="9">
    <location>
        <position position="367"/>
    </location>
    <ligand>
        <name>homogentisate</name>
        <dbReference type="ChEBI" id="CHEBI:16169"/>
    </ligand>
</feature>
<evidence type="ECO:0000256" key="7">
    <source>
        <dbReference type="ARBA" id="ARBA00023004"/>
    </source>
</evidence>
<dbReference type="GO" id="GO:0004411">
    <property type="term" value="F:homogentisate 1,2-dioxygenase activity"/>
    <property type="evidence" value="ECO:0007669"/>
    <property type="project" value="UniProtKB-EC"/>
</dbReference>
<evidence type="ECO:0000256" key="1">
    <source>
        <dbReference type="ARBA" id="ARBA00001962"/>
    </source>
</evidence>
<protein>
    <recommendedName>
        <fullName evidence="9 10">Homogentisate 1,2-dioxygenase</fullName>
        <shortName evidence="9">HGDO</shortName>
        <ecNumber evidence="9 10">1.13.11.5</ecNumber>
    </recommendedName>
    <alternativeName>
        <fullName evidence="9">Homogentisate oxygenase</fullName>
    </alternativeName>
    <alternativeName>
        <fullName evidence="9">Homogentisic acid oxidase</fullName>
    </alternativeName>
    <alternativeName>
        <fullName evidence="9">Homogentisicase</fullName>
    </alternativeName>
</protein>
<comment type="cofactor">
    <cofactor evidence="1 9">
        <name>Fe cation</name>
        <dbReference type="ChEBI" id="CHEBI:24875"/>
    </cofactor>
</comment>
<comment type="caution">
    <text evidence="9">Lacks conserved residue(s) required for the propagation of feature annotation.</text>
</comment>
<dbReference type="PANTHER" id="PTHR11056">
    <property type="entry name" value="HOMOGENTISATE 1,2-DIOXYGENASE"/>
    <property type="match status" value="1"/>
</dbReference>
<comment type="pathway">
    <text evidence="9">Amino-acid degradation; L-phenylalanine degradation; acetoacetate and fumarate from L-phenylalanine: step 4/6.</text>
</comment>
<keyword evidence="4 9" id="KW-0828">Tyrosine catabolism</keyword>
<comment type="function">
    <text evidence="9">Involved in the catabolism of homogentisate (2,5-dihydroxyphenylacetate or 2,5-OH-PhAc), a central intermediate in the degradation of phenylalanine and tyrosine. Catalyzes the oxidative ring cleavage of the aromatic ring of homogentisate to yield maleylacetoacetate.</text>
</comment>
<evidence type="ECO:0000256" key="5">
    <source>
        <dbReference type="ARBA" id="ARBA00022964"/>
    </source>
</evidence>
<dbReference type="PANTHER" id="PTHR11056:SF0">
    <property type="entry name" value="HOMOGENTISATE 1,2-DIOXYGENASE"/>
    <property type="match status" value="1"/>
</dbReference>
<dbReference type="InterPro" id="IPR046451">
    <property type="entry name" value="HgmA_C"/>
</dbReference>
<keyword evidence="8 9" id="KW-0585">Phenylalanine catabolism</keyword>
<dbReference type="InterPro" id="IPR011051">
    <property type="entry name" value="RmlC_Cupin_sf"/>
</dbReference>
<feature type="domain" description="Homogentisate 1,2-dioxygenase C-terminal" evidence="11">
    <location>
        <begin position="276"/>
        <end position="429"/>
    </location>
</feature>
<reference evidence="13 14" key="1">
    <citation type="submission" date="2021-04" db="EMBL/GenBank/DDBJ databases">
        <authorList>
            <person name="Rodrigo-Torres L."/>
            <person name="Arahal R. D."/>
            <person name="Lucena T."/>
        </authorList>
    </citation>
    <scope>NUCLEOTIDE SEQUENCE [LARGE SCALE GENOMIC DNA]</scope>
    <source>
        <strain evidence="13 14">CECT 30171</strain>
    </source>
</reference>
<keyword evidence="6 9" id="KW-0560">Oxidoreductase</keyword>
<dbReference type="RefSeq" id="WP_215218845.1">
    <property type="nucleotide sequence ID" value="NZ_OU015430.1"/>
</dbReference>
<proteinExistence type="inferred from homology"/>
<dbReference type="InterPro" id="IPR014710">
    <property type="entry name" value="RmlC-like_jellyroll"/>
</dbReference>
<comment type="subunit">
    <text evidence="9">Hexamer; dimer of trimers.</text>
</comment>
<keyword evidence="5 9" id="KW-0223">Dioxygenase</keyword>
<evidence type="ECO:0000256" key="10">
    <source>
        <dbReference type="NCBIfam" id="TIGR01015"/>
    </source>
</evidence>
<keyword evidence="7 9" id="KW-0408">Iron</keyword>
<dbReference type="SUPFAM" id="SSF51182">
    <property type="entry name" value="RmlC-like cupins"/>
    <property type="match status" value="1"/>
</dbReference>